<dbReference type="GO" id="GO:0030295">
    <property type="term" value="F:protein kinase activator activity"/>
    <property type="evidence" value="ECO:0007669"/>
    <property type="project" value="TreeGrafter"/>
</dbReference>
<dbReference type="Proteomes" id="UP000032417">
    <property type="component" value="Chromosome 1"/>
</dbReference>
<keyword evidence="7" id="KW-0472">Membrane</keyword>
<dbReference type="CDD" id="cd00075">
    <property type="entry name" value="HATPase"/>
    <property type="match status" value="1"/>
</dbReference>
<organism evidence="9 10">
    <name type="scientific">Fermentimonas caenicola</name>
    <dbReference type="NCBI Taxonomy" id="1562970"/>
    <lineage>
        <taxon>Bacteria</taxon>
        <taxon>Pseudomonadati</taxon>
        <taxon>Bacteroidota</taxon>
        <taxon>Bacteroidia</taxon>
        <taxon>Bacteroidales</taxon>
        <taxon>Dysgonomonadaceae</taxon>
        <taxon>Fermentimonas</taxon>
    </lineage>
</organism>
<dbReference type="STRING" id="1562970.ING2E5B_0422"/>
<dbReference type="SMART" id="SM00388">
    <property type="entry name" value="HisKA"/>
    <property type="match status" value="1"/>
</dbReference>
<dbReference type="Gene3D" id="1.10.287.130">
    <property type="match status" value="1"/>
</dbReference>
<keyword evidence="5" id="KW-0418">Kinase</keyword>
<comment type="catalytic activity">
    <reaction evidence="1">
        <text>ATP + protein L-histidine = ADP + protein N-phospho-L-histidine.</text>
        <dbReference type="EC" id="2.7.13.3"/>
    </reaction>
</comment>
<proteinExistence type="predicted"/>
<dbReference type="FunFam" id="3.30.565.10:FF:000006">
    <property type="entry name" value="Sensor histidine kinase WalK"/>
    <property type="match status" value="1"/>
</dbReference>
<dbReference type="InterPro" id="IPR036097">
    <property type="entry name" value="HisK_dim/P_sf"/>
</dbReference>
<dbReference type="InterPro" id="IPR004358">
    <property type="entry name" value="Sig_transdc_His_kin-like_C"/>
</dbReference>
<keyword evidence="4 9" id="KW-0808">Transferase</keyword>
<dbReference type="InterPro" id="IPR036890">
    <property type="entry name" value="HATPase_C_sf"/>
</dbReference>
<dbReference type="PATRIC" id="fig|1562970.3.peg.418"/>
<dbReference type="GO" id="GO:0000156">
    <property type="term" value="F:phosphorelay response regulator activity"/>
    <property type="evidence" value="ECO:0007669"/>
    <property type="project" value="TreeGrafter"/>
</dbReference>
<evidence type="ECO:0000256" key="2">
    <source>
        <dbReference type="ARBA" id="ARBA00012438"/>
    </source>
</evidence>
<evidence type="ECO:0000256" key="3">
    <source>
        <dbReference type="ARBA" id="ARBA00022553"/>
    </source>
</evidence>
<dbReference type="PROSITE" id="PS50109">
    <property type="entry name" value="HIS_KIN"/>
    <property type="match status" value="1"/>
</dbReference>
<accession>A0A098BX17</accession>
<evidence type="ECO:0000256" key="1">
    <source>
        <dbReference type="ARBA" id="ARBA00000085"/>
    </source>
</evidence>
<dbReference type="GO" id="GO:0000155">
    <property type="term" value="F:phosphorelay sensor kinase activity"/>
    <property type="evidence" value="ECO:0007669"/>
    <property type="project" value="InterPro"/>
</dbReference>
<dbReference type="PANTHER" id="PTHR42878:SF13">
    <property type="entry name" value="HISTIDINE KINASE"/>
    <property type="match status" value="1"/>
</dbReference>
<dbReference type="InterPro" id="IPR050351">
    <property type="entry name" value="BphY/WalK/GraS-like"/>
</dbReference>
<sequence length="523" mass="60818">MKKSTIWLLAVVMFTAFFALLFLQVRYMRTSMNIRTQQFDEQVNRSLYNVMRDLEQDQTLYYLEQDMIESENRYTQQYSQYSQSGNTEGITNEQSVTAGEQADVGGQELESNRPQLSLRPEEDQERVFITPRQNASTISKTQYEMQQILSKRYLHERSLLDEVIFKIMNRASNEPIENRVDFNRLEQNIRLELSYNGLNEPFSFQVVNFNNEVVYSSPGFSNRDRSAIYTQTLFPYDSSAKLNTLRVYFPTKRNYVYSELSFFIPSLIFTFILLITFIFTMVSLFRQKRLSEMKNDFINNMTHELKTPVSTISLASQMLKDESILKSPEVFKHVTGVINDETKRLSLQVEKVLHMSLFDQQKTKLKMKELDANDLVASVANTHVLKVEKLEGTLDIDLQAERSTIYVDEMHFTNVLFNILDNALKYRKRDVPPELMIRTRNEGNKIIISIEDNGIGMKKEDAKKVFERFYRVHTGNRHDVKGFGLGLAYVKKIVTDLNGTIRADSDLGKGTKFIISLPVITQK</sequence>
<evidence type="ECO:0000256" key="4">
    <source>
        <dbReference type="ARBA" id="ARBA00022679"/>
    </source>
</evidence>
<dbReference type="OrthoDB" id="1933776at2"/>
<dbReference type="SUPFAM" id="SSF47384">
    <property type="entry name" value="Homodimeric domain of signal transducing histidine kinase"/>
    <property type="match status" value="1"/>
</dbReference>
<dbReference type="EMBL" id="LN515532">
    <property type="protein sequence ID" value="CEA15190.1"/>
    <property type="molecule type" value="Genomic_DNA"/>
</dbReference>
<keyword evidence="7" id="KW-0812">Transmembrane</keyword>
<dbReference type="InterPro" id="IPR003594">
    <property type="entry name" value="HATPase_dom"/>
</dbReference>
<evidence type="ECO:0000313" key="9">
    <source>
        <dbReference type="EMBL" id="CEA15190.1"/>
    </source>
</evidence>
<gene>
    <name evidence="9" type="primary">rprX</name>
    <name evidence="9" type="ORF">ING2E5B_0422</name>
</gene>
<feature type="region of interest" description="Disordered" evidence="6">
    <location>
        <begin position="103"/>
        <end position="123"/>
    </location>
</feature>
<dbReference type="InterPro" id="IPR005467">
    <property type="entry name" value="His_kinase_dom"/>
</dbReference>
<dbReference type="Pfam" id="PF02518">
    <property type="entry name" value="HATPase_c"/>
    <property type="match status" value="1"/>
</dbReference>
<feature type="domain" description="Histidine kinase" evidence="8">
    <location>
        <begin position="300"/>
        <end position="521"/>
    </location>
</feature>
<protein>
    <recommendedName>
        <fullName evidence="2">histidine kinase</fullName>
        <ecNumber evidence="2">2.7.13.3</ecNumber>
    </recommendedName>
</protein>
<feature type="transmembrane region" description="Helical" evidence="7">
    <location>
        <begin position="262"/>
        <end position="285"/>
    </location>
</feature>
<dbReference type="Gene3D" id="3.30.565.10">
    <property type="entry name" value="Histidine kinase-like ATPase, C-terminal domain"/>
    <property type="match status" value="1"/>
</dbReference>
<dbReference type="CDD" id="cd00082">
    <property type="entry name" value="HisKA"/>
    <property type="match status" value="1"/>
</dbReference>
<dbReference type="Pfam" id="PF00512">
    <property type="entry name" value="HisKA"/>
    <property type="match status" value="1"/>
</dbReference>
<evidence type="ECO:0000256" key="7">
    <source>
        <dbReference type="SAM" id="Phobius"/>
    </source>
</evidence>
<reference evidence="9 10" key="1">
    <citation type="submission" date="2014-08" db="EMBL/GenBank/DDBJ databases">
        <authorList>
            <person name="Wibberg D."/>
        </authorList>
    </citation>
    <scope>NUCLEOTIDE SEQUENCE [LARGE SCALE GENOMIC DNA]</scope>
    <source>
        <strain evidence="10">ING2-E5B</strain>
    </source>
</reference>
<dbReference type="GO" id="GO:0007234">
    <property type="term" value="P:osmosensory signaling via phosphorelay pathway"/>
    <property type="evidence" value="ECO:0007669"/>
    <property type="project" value="TreeGrafter"/>
</dbReference>
<dbReference type="InterPro" id="IPR003661">
    <property type="entry name" value="HisK_dim/P_dom"/>
</dbReference>
<dbReference type="KEGG" id="pbt:ING2E5B_0422"/>
<evidence type="ECO:0000259" key="8">
    <source>
        <dbReference type="PROSITE" id="PS50109"/>
    </source>
</evidence>
<dbReference type="SUPFAM" id="SSF55874">
    <property type="entry name" value="ATPase domain of HSP90 chaperone/DNA topoisomerase II/histidine kinase"/>
    <property type="match status" value="1"/>
</dbReference>
<dbReference type="HOGENOM" id="CLU_026375_1_0_10"/>
<evidence type="ECO:0000313" key="10">
    <source>
        <dbReference type="Proteomes" id="UP000032417"/>
    </source>
</evidence>
<name>A0A098BX17_9BACT</name>
<dbReference type="PRINTS" id="PR00344">
    <property type="entry name" value="BCTRLSENSOR"/>
</dbReference>
<keyword evidence="3" id="KW-0597">Phosphoprotein</keyword>
<keyword evidence="7" id="KW-1133">Transmembrane helix</keyword>
<dbReference type="AlphaFoldDB" id="A0A098BX17"/>
<dbReference type="SMART" id="SM00387">
    <property type="entry name" value="HATPase_c"/>
    <property type="match status" value="1"/>
</dbReference>
<dbReference type="EC" id="2.7.13.3" evidence="2"/>
<evidence type="ECO:0000256" key="5">
    <source>
        <dbReference type="ARBA" id="ARBA00022777"/>
    </source>
</evidence>
<evidence type="ECO:0000256" key="6">
    <source>
        <dbReference type="SAM" id="MobiDB-lite"/>
    </source>
</evidence>
<dbReference type="PANTHER" id="PTHR42878">
    <property type="entry name" value="TWO-COMPONENT HISTIDINE KINASE"/>
    <property type="match status" value="1"/>
</dbReference>
<keyword evidence="10" id="KW-1185">Reference proteome</keyword>
<feature type="transmembrane region" description="Helical" evidence="7">
    <location>
        <begin position="6"/>
        <end position="25"/>
    </location>
</feature>